<reference evidence="11 12" key="1">
    <citation type="submission" date="2017-09" db="EMBL/GenBank/DDBJ databases">
        <authorList>
            <person name="Ehlers B."/>
            <person name="Leendertz F.H."/>
        </authorList>
    </citation>
    <scope>NUCLEOTIDE SEQUENCE [LARGE SCALE GENOMIC DNA]</scope>
    <source>
        <strain evidence="11 12">USBA 140</strain>
    </source>
</reference>
<proteinExistence type="inferred from homology"/>
<keyword evidence="10" id="KW-0653">Protein transport</keyword>
<evidence type="ECO:0000313" key="12">
    <source>
        <dbReference type="Proteomes" id="UP000219621"/>
    </source>
</evidence>
<dbReference type="OrthoDB" id="9798629at2"/>
<name>A0A286GR12_9PROT</name>
<evidence type="ECO:0000256" key="1">
    <source>
        <dbReference type="ARBA" id="ARBA00004162"/>
    </source>
</evidence>
<dbReference type="GO" id="GO:0005886">
    <property type="term" value="C:plasma membrane"/>
    <property type="evidence" value="ECO:0007669"/>
    <property type="project" value="UniProtKB-SubCell"/>
</dbReference>
<protein>
    <submittedName>
        <fullName evidence="11">Cell division and transport-associated protein TolR</fullName>
    </submittedName>
</protein>
<keyword evidence="6 10" id="KW-0812">Transmembrane</keyword>
<dbReference type="PANTHER" id="PTHR30558">
    <property type="entry name" value="EXBD MEMBRANE COMPONENT OF PMF-DRIVEN MACROMOLECULE IMPORT SYSTEM"/>
    <property type="match status" value="1"/>
</dbReference>
<evidence type="ECO:0000256" key="8">
    <source>
        <dbReference type="ARBA" id="ARBA00023136"/>
    </source>
</evidence>
<evidence type="ECO:0000256" key="3">
    <source>
        <dbReference type="ARBA" id="ARBA00022475"/>
    </source>
</evidence>
<keyword evidence="3" id="KW-1003">Cell membrane</keyword>
<dbReference type="Proteomes" id="UP000219621">
    <property type="component" value="Unassembled WGS sequence"/>
</dbReference>
<sequence>MGMSVKRGGGRRARRTMSEINVTPMVDVMLVLLVIFMVTAPMLATGVDVSLPNASAPPLPQTDKNSITVNVLADGSIILNSGGDQPDRTTDLESLVAQMAAIRQANEQAGQESMVFVKGDQSLAYGQIMQVMGVLFTAGYTKVALNTDPKAAAKAAANKTNKTN</sequence>
<evidence type="ECO:0000256" key="10">
    <source>
        <dbReference type="RuleBase" id="RU003879"/>
    </source>
</evidence>
<dbReference type="EMBL" id="OCNJ01000007">
    <property type="protein sequence ID" value="SOD97616.1"/>
    <property type="molecule type" value="Genomic_DNA"/>
</dbReference>
<keyword evidence="9" id="KW-0131">Cell cycle</keyword>
<dbReference type="InterPro" id="IPR014168">
    <property type="entry name" value="Tol-Pal_TolR"/>
</dbReference>
<dbReference type="Gene3D" id="3.30.420.270">
    <property type="match status" value="1"/>
</dbReference>
<keyword evidence="5 11" id="KW-0132">Cell division</keyword>
<organism evidence="11 12">
    <name type="scientific">Caenispirillum bisanense</name>
    <dbReference type="NCBI Taxonomy" id="414052"/>
    <lineage>
        <taxon>Bacteria</taxon>
        <taxon>Pseudomonadati</taxon>
        <taxon>Pseudomonadota</taxon>
        <taxon>Alphaproteobacteria</taxon>
        <taxon>Rhodospirillales</taxon>
        <taxon>Novispirillaceae</taxon>
        <taxon>Caenispirillum</taxon>
    </lineage>
</organism>
<dbReference type="GO" id="GO:0022857">
    <property type="term" value="F:transmembrane transporter activity"/>
    <property type="evidence" value="ECO:0007669"/>
    <property type="project" value="InterPro"/>
</dbReference>
<dbReference type="PANTHER" id="PTHR30558:SF7">
    <property type="entry name" value="TOL-PAL SYSTEM PROTEIN TOLR"/>
    <property type="match status" value="1"/>
</dbReference>
<dbReference type="NCBIfam" id="TIGR02801">
    <property type="entry name" value="tolR"/>
    <property type="match status" value="1"/>
</dbReference>
<dbReference type="RefSeq" id="WP_097280142.1">
    <property type="nucleotide sequence ID" value="NZ_OCNJ01000007.1"/>
</dbReference>
<evidence type="ECO:0000256" key="4">
    <source>
        <dbReference type="ARBA" id="ARBA00022519"/>
    </source>
</evidence>
<keyword evidence="8" id="KW-0472">Membrane</keyword>
<evidence type="ECO:0000256" key="7">
    <source>
        <dbReference type="ARBA" id="ARBA00022989"/>
    </source>
</evidence>
<evidence type="ECO:0000256" key="5">
    <source>
        <dbReference type="ARBA" id="ARBA00022618"/>
    </source>
</evidence>
<accession>A0A286GR12</accession>
<dbReference type="GO" id="GO:0051301">
    <property type="term" value="P:cell division"/>
    <property type="evidence" value="ECO:0007669"/>
    <property type="project" value="UniProtKB-KW"/>
</dbReference>
<dbReference type="AlphaFoldDB" id="A0A286GR12"/>
<keyword evidence="4" id="KW-0997">Cell inner membrane</keyword>
<gene>
    <name evidence="11" type="ORF">SAMN05421508_10725</name>
</gene>
<keyword evidence="7" id="KW-1133">Transmembrane helix</keyword>
<dbReference type="GO" id="GO:0015031">
    <property type="term" value="P:protein transport"/>
    <property type="evidence" value="ECO:0007669"/>
    <property type="project" value="UniProtKB-KW"/>
</dbReference>
<comment type="subcellular location">
    <subcellularLocation>
        <location evidence="1">Cell membrane</location>
        <topology evidence="1">Single-pass membrane protein</topology>
    </subcellularLocation>
    <subcellularLocation>
        <location evidence="10">Cell membrane</location>
        <topology evidence="10">Single-pass type II membrane protein</topology>
    </subcellularLocation>
</comment>
<dbReference type="InterPro" id="IPR003400">
    <property type="entry name" value="ExbD"/>
</dbReference>
<keyword evidence="12" id="KW-1185">Reference proteome</keyword>
<evidence type="ECO:0000256" key="9">
    <source>
        <dbReference type="ARBA" id="ARBA00023306"/>
    </source>
</evidence>
<dbReference type="Pfam" id="PF02472">
    <property type="entry name" value="ExbD"/>
    <property type="match status" value="1"/>
</dbReference>
<keyword evidence="10" id="KW-0813">Transport</keyword>
<evidence type="ECO:0000256" key="6">
    <source>
        <dbReference type="ARBA" id="ARBA00022692"/>
    </source>
</evidence>
<evidence type="ECO:0000313" key="11">
    <source>
        <dbReference type="EMBL" id="SOD97616.1"/>
    </source>
</evidence>
<evidence type="ECO:0000256" key="2">
    <source>
        <dbReference type="ARBA" id="ARBA00005811"/>
    </source>
</evidence>
<comment type="similarity">
    <text evidence="2 10">Belongs to the ExbD/TolR family.</text>
</comment>